<dbReference type="InterPro" id="IPR036866">
    <property type="entry name" value="RibonucZ/Hydroxyglut_hydro"/>
</dbReference>
<feature type="chain" id="PRO_5045286144" description="MBL fold metallo-hydrolase" evidence="1">
    <location>
        <begin position="22"/>
        <end position="486"/>
    </location>
</feature>
<comment type="caution">
    <text evidence="2">The sequence shown here is derived from an EMBL/GenBank/DDBJ whole genome shotgun (WGS) entry which is preliminary data.</text>
</comment>
<gene>
    <name evidence="2" type="ORF">LGH74_22670</name>
</gene>
<dbReference type="EMBL" id="JAJADR010000011">
    <property type="protein sequence ID" value="MCB2410809.1"/>
    <property type="molecule type" value="Genomic_DNA"/>
</dbReference>
<protein>
    <recommendedName>
        <fullName evidence="4">MBL fold metallo-hydrolase</fullName>
    </recommendedName>
</protein>
<organism evidence="2 3">
    <name type="scientific">Hymenobacter lucidus</name>
    <dbReference type="NCBI Taxonomy" id="2880930"/>
    <lineage>
        <taxon>Bacteria</taxon>
        <taxon>Pseudomonadati</taxon>
        <taxon>Bacteroidota</taxon>
        <taxon>Cytophagia</taxon>
        <taxon>Cytophagales</taxon>
        <taxon>Hymenobacteraceae</taxon>
        <taxon>Hymenobacter</taxon>
    </lineage>
</organism>
<accession>A0ABS8AYD6</accession>
<dbReference type="Proteomes" id="UP001165296">
    <property type="component" value="Unassembled WGS sequence"/>
</dbReference>
<dbReference type="RefSeq" id="WP_226180072.1">
    <property type="nucleotide sequence ID" value="NZ_JAJADR010000011.1"/>
</dbReference>
<sequence length="486" mass="54187">MRLSVELRVSLLLLLPLPALAAKPVDYLEKCWQQQGQPLQGRYAAFSYQEQTQELEHSQYPWQATPYSKKGTAWLSGQRFLRQDTLTQGAKTYYSQTQVGAEEVLFVDYGEKTLAPATPEQLAAQLVNSARYSPVLLLGYLREHPAPAAAPAPAGLAAYRAQLPNAQVTVFIRKTDKLVERITVLSHDELFGDVQTTFAYQNYTRQGALHYAGTVAVARINGKVRDTVQVRAVRLVPDAPALLTKPVGYRVAAVPPVVPVSSVEHFRPNLHLLNLPHTDDRVLIVEFRDFLVVAEAPLTSENGELIIREARRIAPAKPIKYFVAGHYHPHYLGGVRAFVRQGATILCGPGTADYVRYLATAPRTLQPDSLHQQPRALQVEEVATSKTITDGQFSMQIHCIGPQSAHTNDYLVYYFPTEKLLFEDDLVWIKREGPAKKPSARQAGLYQAVKARQLDVQTVVQSWPVADYGVKTIIPFADIEQTMQVK</sequence>
<keyword evidence="3" id="KW-1185">Reference proteome</keyword>
<dbReference type="Gene3D" id="3.60.15.10">
    <property type="entry name" value="Ribonuclease Z/Hydroxyacylglutathione hydrolase-like"/>
    <property type="match status" value="1"/>
</dbReference>
<evidence type="ECO:0000313" key="3">
    <source>
        <dbReference type="Proteomes" id="UP001165296"/>
    </source>
</evidence>
<name>A0ABS8AYD6_9BACT</name>
<dbReference type="SUPFAM" id="SSF56281">
    <property type="entry name" value="Metallo-hydrolase/oxidoreductase"/>
    <property type="match status" value="1"/>
</dbReference>
<feature type="signal peptide" evidence="1">
    <location>
        <begin position="1"/>
        <end position="21"/>
    </location>
</feature>
<proteinExistence type="predicted"/>
<keyword evidence="1" id="KW-0732">Signal</keyword>
<evidence type="ECO:0008006" key="4">
    <source>
        <dbReference type="Google" id="ProtNLM"/>
    </source>
</evidence>
<evidence type="ECO:0000256" key="1">
    <source>
        <dbReference type="SAM" id="SignalP"/>
    </source>
</evidence>
<reference evidence="2" key="1">
    <citation type="submission" date="2021-10" db="EMBL/GenBank/DDBJ databases">
        <authorList>
            <person name="Dean J.D."/>
            <person name="Kim M.K."/>
            <person name="Newey C.N."/>
            <person name="Stoker T.S."/>
            <person name="Thompson D.W."/>
            <person name="Grose J.H."/>
        </authorList>
    </citation>
    <scope>NUCLEOTIDE SEQUENCE</scope>
    <source>
        <strain evidence="2">BT178</strain>
    </source>
</reference>
<evidence type="ECO:0000313" key="2">
    <source>
        <dbReference type="EMBL" id="MCB2410809.1"/>
    </source>
</evidence>